<gene>
    <name evidence="1" type="ORF">DSO57_1015829</name>
</gene>
<proteinExistence type="predicted"/>
<dbReference type="Proteomes" id="UP001165960">
    <property type="component" value="Unassembled WGS sequence"/>
</dbReference>
<keyword evidence="2" id="KW-1185">Reference proteome</keyword>
<dbReference type="EMBL" id="QTSX02002903">
    <property type="protein sequence ID" value="KAJ9073499.1"/>
    <property type="molecule type" value="Genomic_DNA"/>
</dbReference>
<name>A0ACC2TFZ2_9FUNG</name>
<sequence>MFIKSSILRLPRQGLLRGQQFTSSAQPKPPSKLRVALPIAFGTVVMYVMSLNIFKGGIVQKKLGEEESSLAINESVSRTYLLEQQDDKSHIYNDIAFEYDNKISMDELVLGMYLLRRWLIKRHAKGDVLELSSGTGRNMKYYYPTIASSYDVKSLTLVEKSKNMIEAAMKTDATLNLVEHFKKKRKTLRFYQRDAHHLVDFEDNSFDTVVDTFGLCSYSDPVKVLREMQRVCKPDGKILLLQHGTGYFDFLNNLLDKNADKHAEKWGCWWNRGITEILDNSGLKASYINRWHFGTTFYVVATPNKP</sequence>
<evidence type="ECO:0000313" key="1">
    <source>
        <dbReference type="EMBL" id="KAJ9073499.1"/>
    </source>
</evidence>
<reference evidence="1" key="1">
    <citation type="submission" date="2022-04" db="EMBL/GenBank/DDBJ databases">
        <title>Genome of the entomopathogenic fungus Entomophthora muscae.</title>
        <authorList>
            <person name="Elya C."/>
            <person name="Lovett B.R."/>
            <person name="Lee E."/>
            <person name="Macias A.M."/>
            <person name="Hajek A.E."/>
            <person name="De Bivort B.L."/>
            <person name="Kasson M.T."/>
            <person name="De Fine Licht H.H."/>
            <person name="Stajich J.E."/>
        </authorList>
    </citation>
    <scope>NUCLEOTIDE SEQUENCE</scope>
    <source>
        <strain evidence="1">Berkeley</strain>
    </source>
</reference>
<evidence type="ECO:0000313" key="2">
    <source>
        <dbReference type="Proteomes" id="UP001165960"/>
    </source>
</evidence>
<comment type="caution">
    <text evidence="1">The sequence shown here is derived from an EMBL/GenBank/DDBJ whole genome shotgun (WGS) entry which is preliminary data.</text>
</comment>
<protein>
    <submittedName>
        <fullName evidence="1">Uncharacterized protein</fullName>
    </submittedName>
</protein>
<accession>A0ACC2TFZ2</accession>
<organism evidence="1 2">
    <name type="scientific">Entomophthora muscae</name>
    <dbReference type="NCBI Taxonomy" id="34485"/>
    <lineage>
        <taxon>Eukaryota</taxon>
        <taxon>Fungi</taxon>
        <taxon>Fungi incertae sedis</taxon>
        <taxon>Zoopagomycota</taxon>
        <taxon>Entomophthoromycotina</taxon>
        <taxon>Entomophthoromycetes</taxon>
        <taxon>Entomophthorales</taxon>
        <taxon>Entomophthoraceae</taxon>
        <taxon>Entomophthora</taxon>
    </lineage>
</organism>